<dbReference type="Proteomes" id="UP000215914">
    <property type="component" value="Chromosome 12"/>
</dbReference>
<evidence type="ECO:0000313" key="1">
    <source>
        <dbReference type="EMBL" id="OTG04755.1"/>
    </source>
</evidence>
<protein>
    <submittedName>
        <fullName evidence="1">Uncharacterized protein</fullName>
    </submittedName>
</protein>
<proteinExistence type="predicted"/>
<dbReference type="InParanoid" id="A0A251T0V8"/>
<keyword evidence="2" id="KW-1185">Reference proteome</keyword>
<dbReference type="EMBL" id="CM007901">
    <property type="protein sequence ID" value="OTG04755.1"/>
    <property type="molecule type" value="Genomic_DNA"/>
</dbReference>
<name>A0A251T0V8_HELAN</name>
<evidence type="ECO:0000313" key="2">
    <source>
        <dbReference type="Proteomes" id="UP000215914"/>
    </source>
</evidence>
<sequence>MSVRQSIWFGTSKNSILGKLCIQQIWSNNESCDFVRLLFYDFIKTRCILKPHNNCTTTHHKATVTICTTTTPPSQNGNRHHNYLAAVTP</sequence>
<reference evidence="2" key="1">
    <citation type="journal article" date="2017" name="Nature">
        <title>The sunflower genome provides insights into oil metabolism, flowering and Asterid evolution.</title>
        <authorList>
            <person name="Badouin H."/>
            <person name="Gouzy J."/>
            <person name="Grassa C.J."/>
            <person name="Murat F."/>
            <person name="Staton S.E."/>
            <person name="Cottret L."/>
            <person name="Lelandais-Briere C."/>
            <person name="Owens G.L."/>
            <person name="Carrere S."/>
            <person name="Mayjonade B."/>
            <person name="Legrand L."/>
            <person name="Gill N."/>
            <person name="Kane N.C."/>
            <person name="Bowers J.E."/>
            <person name="Hubner S."/>
            <person name="Bellec A."/>
            <person name="Berard A."/>
            <person name="Berges H."/>
            <person name="Blanchet N."/>
            <person name="Boniface M.C."/>
            <person name="Brunel D."/>
            <person name="Catrice O."/>
            <person name="Chaidir N."/>
            <person name="Claudel C."/>
            <person name="Donnadieu C."/>
            <person name="Faraut T."/>
            <person name="Fievet G."/>
            <person name="Helmstetter N."/>
            <person name="King M."/>
            <person name="Knapp S.J."/>
            <person name="Lai Z."/>
            <person name="Le Paslier M.C."/>
            <person name="Lippi Y."/>
            <person name="Lorenzon L."/>
            <person name="Mandel J.R."/>
            <person name="Marage G."/>
            <person name="Marchand G."/>
            <person name="Marquand E."/>
            <person name="Bret-Mestries E."/>
            <person name="Morien E."/>
            <person name="Nambeesan S."/>
            <person name="Nguyen T."/>
            <person name="Pegot-Espagnet P."/>
            <person name="Pouilly N."/>
            <person name="Raftis F."/>
            <person name="Sallet E."/>
            <person name="Schiex T."/>
            <person name="Thomas J."/>
            <person name="Vandecasteele C."/>
            <person name="Vares D."/>
            <person name="Vear F."/>
            <person name="Vautrin S."/>
            <person name="Crespi M."/>
            <person name="Mangin B."/>
            <person name="Burke J.M."/>
            <person name="Salse J."/>
            <person name="Munos S."/>
            <person name="Vincourt P."/>
            <person name="Rieseberg L.H."/>
            <person name="Langlade N.B."/>
        </authorList>
    </citation>
    <scope>NUCLEOTIDE SEQUENCE [LARGE SCALE GENOMIC DNA]</scope>
    <source>
        <strain evidence="2">cv. SF193</strain>
    </source>
</reference>
<dbReference type="AlphaFoldDB" id="A0A251T0V8"/>
<accession>A0A251T0V8</accession>
<gene>
    <name evidence="1" type="ORF">HannXRQ_Chr12g0365911</name>
</gene>
<organism evidence="1 2">
    <name type="scientific">Helianthus annuus</name>
    <name type="common">Common sunflower</name>
    <dbReference type="NCBI Taxonomy" id="4232"/>
    <lineage>
        <taxon>Eukaryota</taxon>
        <taxon>Viridiplantae</taxon>
        <taxon>Streptophyta</taxon>
        <taxon>Embryophyta</taxon>
        <taxon>Tracheophyta</taxon>
        <taxon>Spermatophyta</taxon>
        <taxon>Magnoliopsida</taxon>
        <taxon>eudicotyledons</taxon>
        <taxon>Gunneridae</taxon>
        <taxon>Pentapetalae</taxon>
        <taxon>asterids</taxon>
        <taxon>campanulids</taxon>
        <taxon>Asterales</taxon>
        <taxon>Asteraceae</taxon>
        <taxon>Asteroideae</taxon>
        <taxon>Heliantheae alliance</taxon>
        <taxon>Heliantheae</taxon>
        <taxon>Helianthus</taxon>
    </lineage>
</organism>